<dbReference type="InterPro" id="IPR005133">
    <property type="entry name" value="PhaG_MnhG_YufB"/>
</dbReference>
<proteinExistence type="predicted"/>
<gene>
    <name evidence="3" type="ORF">AU468_12940</name>
</gene>
<feature type="transmembrane region" description="Helical" evidence="2">
    <location>
        <begin position="12"/>
        <end position="31"/>
    </location>
</feature>
<dbReference type="Pfam" id="PF03334">
    <property type="entry name" value="PhaG_MnhG_YufB"/>
    <property type="match status" value="1"/>
</dbReference>
<comment type="caution">
    <text evidence="3">The sequence shown here is derived from an EMBL/GenBank/DDBJ whole genome shotgun (WGS) entry which is preliminary data.</text>
</comment>
<dbReference type="EMBL" id="LPWH01000122">
    <property type="protein sequence ID" value="POQ98492.1"/>
    <property type="molecule type" value="Genomic_DNA"/>
</dbReference>
<feature type="transmembrane region" description="Helical" evidence="2">
    <location>
        <begin position="43"/>
        <end position="62"/>
    </location>
</feature>
<evidence type="ECO:0000313" key="3">
    <source>
        <dbReference type="EMBL" id="POQ98492.1"/>
    </source>
</evidence>
<evidence type="ECO:0000256" key="1">
    <source>
        <dbReference type="SAM" id="MobiDB-lite"/>
    </source>
</evidence>
<dbReference type="PANTHER" id="PTHR34703">
    <property type="entry name" value="ANTIPORTER SUBUNIT MNHG2-RELATED"/>
    <property type="match status" value="1"/>
</dbReference>
<evidence type="ECO:0008006" key="5">
    <source>
        <dbReference type="Google" id="ProtNLM"/>
    </source>
</evidence>
<feature type="transmembrane region" description="Helical" evidence="2">
    <location>
        <begin position="68"/>
        <end position="87"/>
    </location>
</feature>
<accession>A0A2S4JG44</accession>
<name>A0A2S4JG44_9SPIO</name>
<evidence type="ECO:0000313" key="4">
    <source>
        <dbReference type="Proteomes" id="UP000237350"/>
    </source>
</evidence>
<keyword evidence="2" id="KW-1133">Transmembrane helix</keyword>
<dbReference type="Proteomes" id="UP000237350">
    <property type="component" value="Unassembled WGS sequence"/>
</dbReference>
<feature type="region of interest" description="Disordered" evidence="1">
    <location>
        <begin position="103"/>
        <end position="128"/>
    </location>
</feature>
<evidence type="ECO:0000256" key="2">
    <source>
        <dbReference type="SAM" id="Phobius"/>
    </source>
</evidence>
<dbReference type="PANTHER" id="PTHR34703:SF1">
    <property type="entry name" value="ANTIPORTER SUBUNIT MNHG2-RELATED"/>
    <property type="match status" value="1"/>
</dbReference>
<keyword evidence="2" id="KW-0812">Transmembrane</keyword>
<dbReference type="AlphaFoldDB" id="A0A2S4JG44"/>
<keyword evidence="4" id="KW-1185">Reference proteome</keyword>
<reference evidence="4" key="1">
    <citation type="submission" date="2015-12" db="EMBL/GenBank/DDBJ databases">
        <authorList>
            <person name="Lodha T.D."/>
            <person name="Chintalapati S."/>
            <person name="Chintalapati V.R."/>
            <person name="Sravanthi T."/>
        </authorList>
    </citation>
    <scope>NUCLEOTIDE SEQUENCE [LARGE SCALE GENOMIC DNA]</scope>
    <source>
        <strain evidence="4">JC133</strain>
    </source>
</reference>
<sequence>MLELIPLLGKSIMILGLLITLFGVYAVLRLDGFYARIVVTSKVEALGFMTVIAGASILTGFSPVSLKLLLILLFELLTVSAGAHAIVRSAWISGYRTRTVTAPGDPVASPGRPVTIADQTTTENDSRD</sequence>
<organism evidence="3 4">
    <name type="scientific">Alkalispirochaeta sphaeroplastigenens</name>
    <dbReference type="NCBI Taxonomy" id="1187066"/>
    <lineage>
        <taxon>Bacteria</taxon>
        <taxon>Pseudomonadati</taxon>
        <taxon>Spirochaetota</taxon>
        <taxon>Spirochaetia</taxon>
        <taxon>Spirochaetales</taxon>
        <taxon>Spirochaetaceae</taxon>
        <taxon>Alkalispirochaeta</taxon>
    </lineage>
</organism>
<dbReference type="GO" id="GO:0015385">
    <property type="term" value="F:sodium:proton antiporter activity"/>
    <property type="evidence" value="ECO:0007669"/>
    <property type="project" value="TreeGrafter"/>
</dbReference>
<feature type="compositionally biased region" description="Polar residues" evidence="1">
    <location>
        <begin position="117"/>
        <end position="128"/>
    </location>
</feature>
<keyword evidence="2" id="KW-0472">Membrane</keyword>
<protein>
    <recommendedName>
        <fullName evidence="5">Cation:proton antiporter</fullName>
    </recommendedName>
</protein>